<keyword evidence="2" id="KW-1185">Reference proteome</keyword>
<evidence type="ECO:0000313" key="2">
    <source>
        <dbReference type="Proteomes" id="UP001456344"/>
    </source>
</evidence>
<protein>
    <submittedName>
        <fullName evidence="1">MFS transporter</fullName>
    </submittedName>
</protein>
<sequence>MTTELTGGSRLGPRQAGAREWIGLAILSLPTMVVFLDLTVMFLALPHITVDLGASALQSLWTVDIYSFLIGGSLVAMGRLGDRVGRRKLLLIGAGAFGLLSIAAAFSTSPAMLIAMRAGLGVAGATFMPCTLALIRTMFPDPKQMARAMAIWSTVGMAGLCLGPSVGGLLLNSFWWGSVFLIAVPLMALLVLTGKVLLPESRDENAARLDFASVALSLAAILAVIYGLKELARNGWDPVPAVACVVGVLLGVLFVRRQARLADPLLDMSLFRIPAVAGALTLFMVTGIALAGSGLLVSQYLQLVQGLSPFAAALWLIVPSVVAIAGVQLSVPLATRLPPSLVLMGGLLLSAVGMVVISRAPSAGGLAVLVVGLCIIYAGVSAVPAISNQLTMMATPPERSGSAGSLSTTSGELGNALGIAAIGSLSTVLYTSWVAVPPGVPAGASAAAKEDLAGAVATSGTLPAPLGDQLATAARETFTSGLSTIAIGCAVTLAALTVVVYATMRHVKPIGSEAPEPEPEDGPAVPREAEVAADRA</sequence>
<gene>
    <name evidence="1" type="ORF">LCL61_12305</name>
</gene>
<evidence type="ECO:0000313" key="1">
    <source>
        <dbReference type="EMBL" id="WYW16331.1"/>
    </source>
</evidence>
<accession>A0ACD5BAF9</accession>
<reference evidence="1" key="1">
    <citation type="submission" date="2023-10" db="EMBL/GenBank/DDBJ databases">
        <title>Whole genome sequencing of actinobacterial strain Amycolatopsis sp. (BCA-696) identifies the underlying plant growth-promoting genes.</title>
        <authorList>
            <person name="Gandham P."/>
            <person name="Vadla N."/>
            <person name="Saji A."/>
            <person name="Srinivas V."/>
            <person name="Ruperao P."/>
            <person name="Selvanayagam S."/>
            <person name="Saxena R.K."/>
            <person name="Rathore A."/>
            <person name="Gopalakrishnan S."/>
            <person name="Thakur V."/>
        </authorList>
    </citation>
    <scope>NUCLEOTIDE SEQUENCE</scope>
    <source>
        <strain evidence="1">BCA-696</strain>
    </source>
</reference>
<dbReference type="Proteomes" id="UP001456344">
    <property type="component" value="Chromosome"/>
</dbReference>
<dbReference type="EMBL" id="CP150484">
    <property type="protein sequence ID" value="WYW16331.1"/>
    <property type="molecule type" value="Genomic_DNA"/>
</dbReference>
<name>A0ACD5BAF9_9PSEU</name>
<proteinExistence type="predicted"/>
<organism evidence="1 2">
    <name type="scientific">Amycolatopsis coloradensis</name>
    <dbReference type="NCBI Taxonomy" id="76021"/>
    <lineage>
        <taxon>Bacteria</taxon>
        <taxon>Bacillati</taxon>
        <taxon>Actinomycetota</taxon>
        <taxon>Actinomycetes</taxon>
        <taxon>Pseudonocardiales</taxon>
        <taxon>Pseudonocardiaceae</taxon>
        <taxon>Amycolatopsis</taxon>
    </lineage>
</organism>